<evidence type="ECO:0000259" key="1">
    <source>
        <dbReference type="Pfam" id="PF01261"/>
    </source>
</evidence>
<gene>
    <name evidence="2" type="ORF">sS8_2505</name>
</gene>
<proteinExistence type="predicted"/>
<dbReference type="KEGG" id="mmai:sS8_2505"/>
<dbReference type="InterPro" id="IPR050312">
    <property type="entry name" value="IolE/XylAMocC-like"/>
</dbReference>
<dbReference type="PANTHER" id="PTHR12110">
    <property type="entry name" value="HYDROXYPYRUVATE ISOMERASE"/>
    <property type="match status" value="1"/>
</dbReference>
<dbReference type="SUPFAM" id="SSF51658">
    <property type="entry name" value="Xylose isomerase-like"/>
    <property type="match status" value="1"/>
</dbReference>
<dbReference type="InterPro" id="IPR013022">
    <property type="entry name" value="Xyl_isomerase-like_TIM-brl"/>
</dbReference>
<protein>
    <recommendedName>
        <fullName evidence="1">Xylose isomerase-like TIM barrel domain-containing protein</fullName>
    </recommendedName>
</protein>
<feature type="domain" description="Xylose isomerase-like TIM barrel" evidence="1">
    <location>
        <begin position="18"/>
        <end position="256"/>
    </location>
</feature>
<name>A0A250KS75_9GAMM</name>
<evidence type="ECO:0000313" key="2">
    <source>
        <dbReference type="EMBL" id="BBA34457.1"/>
    </source>
</evidence>
<dbReference type="AlphaFoldDB" id="A0A250KS75"/>
<evidence type="ECO:0000313" key="3">
    <source>
        <dbReference type="Proteomes" id="UP000266313"/>
    </source>
</evidence>
<dbReference type="InterPro" id="IPR036237">
    <property type="entry name" value="Xyl_isomerase-like_sf"/>
</dbReference>
<dbReference type="Gene3D" id="3.20.20.150">
    <property type="entry name" value="Divalent-metal-dependent TIM barrel enzymes"/>
    <property type="match status" value="1"/>
</dbReference>
<accession>A0A250KS75</accession>
<keyword evidence="3" id="KW-1185">Reference proteome</keyword>
<dbReference type="Proteomes" id="UP000266313">
    <property type="component" value="Chromosome"/>
</dbReference>
<dbReference type="Pfam" id="PF01261">
    <property type="entry name" value="AP_endonuc_2"/>
    <property type="match status" value="1"/>
</dbReference>
<sequence>MNLCTSVLPKFSFNEAVDIAIHSGYQGIELRVNDNFHKSLEDLDQEGFFLRRKLERAGLAVPVLNSYLPVDDEGSVDQLLQVAEKMGVPKVRLVLPRGCHASVARLAQINEIIPSYEALQEPQELMVSLRKTLRQLERKAYKAGVQVLLELHWGTVMSSFSSAFCLVNDLDPDCVAITFDPANMMVEGKEDWEFGIKLIRSHLVNVHVKNMNWKQTSTGWAWGWAPLNRGMVDWKELISLLEQNGYAGDYAMEDFLVPNADRESAITYLRQARTEFHEVFLRAAAPRHLAAS</sequence>
<reference evidence="2 3" key="1">
    <citation type="submission" date="2016-12" db="EMBL/GenBank/DDBJ databases">
        <title>Genome sequencing of Methylocaldum marinum.</title>
        <authorList>
            <person name="Takeuchi M."/>
            <person name="Kamagata Y."/>
            <person name="Hiraoka S."/>
            <person name="Oshima K."/>
            <person name="Hattori M."/>
            <person name="Iwasaki W."/>
        </authorList>
    </citation>
    <scope>NUCLEOTIDE SEQUENCE [LARGE SCALE GENOMIC DNA]</scope>
    <source>
        <strain evidence="2 3">S8</strain>
    </source>
</reference>
<organism evidence="2 3">
    <name type="scientific">Methylocaldum marinum</name>
    <dbReference type="NCBI Taxonomy" id="1432792"/>
    <lineage>
        <taxon>Bacteria</taxon>
        <taxon>Pseudomonadati</taxon>
        <taxon>Pseudomonadota</taxon>
        <taxon>Gammaproteobacteria</taxon>
        <taxon>Methylococcales</taxon>
        <taxon>Methylococcaceae</taxon>
        <taxon>Methylocaldum</taxon>
    </lineage>
</organism>
<dbReference type="EMBL" id="AP017928">
    <property type="protein sequence ID" value="BBA34457.1"/>
    <property type="molecule type" value="Genomic_DNA"/>
</dbReference>